<dbReference type="HOGENOM" id="CLU_1643603_0_0_1"/>
<feature type="transmembrane region" description="Helical" evidence="1">
    <location>
        <begin position="15"/>
        <end position="34"/>
    </location>
</feature>
<sequence length="161" mass="18499">MKGCLTWTPNVERTLAAWIPCIVVTFMFFVFTMAKLRRSVIGSRFTKDWSFITLLQDSSNFSPLLMILMRDGSLYFFAIFASLATQATIQVYMQGLYFTSVHPWLHVVFSCACSRLVLNLYNYGGGTDSLHCSTYVRDEQELRVIRFVGQNTYIRDPGNRS</sequence>
<dbReference type="OrthoDB" id="2952413at2759"/>
<dbReference type="EMBL" id="AACS02000013">
    <property type="protein sequence ID" value="EAU83725.2"/>
    <property type="molecule type" value="Genomic_DNA"/>
</dbReference>
<evidence type="ECO:0000256" key="1">
    <source>
        <dbReference type="SAM" id="Phobius"/>
    </source>
</evidence>
<dbReference type="VEuPathDB" id="FungiDB:CC1G_05629"/>
<keyword evidence="1" id="KW-0812">Transmembrane</keyword>
<evidence type="ECO:0000313" key="2">
    <source>
        <dbReference type="EMBL" id="EAU83725.2"/>
    </source>
</evidence>
<dbReference type="KEGG" id="cci:CC1G_05629"/>
<dbReference type="GeneID" id="6014717"/>
<accession>A8P1P8</accession>
<reference evidence="2 3" key="1">
    <citation type="journal article" date="2010" name="Proc. Natl. Acad. Sci. U.S.A.">
        <title>Insights into evolution of multicellular fungi from the assembled chromosomes of the mushroom Coprinopsis cinerea (Coprinus cinereus).</title>
        <authorList>
            <person name="Stajich J.E."/>
            <person name="Wilke S.K."/>
            <person name="Ahren D."/>
            <person name="Au C.H."/>
            <person name="Birren B.W."/>
            <person name="Borodovsky M."/>
            <person name="Burns C."/>
            <person name="Canback B."/>
            <person name="Casselton L.A."/>
            <person name="Cheng C.K."/>
            <person name="Deng J."/>
            <person name="Dietrich F.S."/>
            <person name="Fargo D.C."/>
            <person name="Farman M.L."/>
            <person name="Gathman A.C."/>
            <person name="Goldberg J."/>
            <person name="Guigo R."/>
            <person name="Hoegger P.J."/>
            <person name="Hooker J.B."/>
            <person name="Huggins A."/>
            <person name="James T.Y."/>
            <person name="Kamada T."/>
            <person name="Kilaru S."/>
            <person name="Kodira C."/>
            <person name="Kues U."/>
            <person name="Kupfer D."/>
            <person name="Kwan H.S."/>
            <person name="Lomsadze A."/>
            <person name="Li W."/>
            <person name="Lilly W.W."/>
            <person name="Ma L.J."/>
            <person name="Mackey A.J."/>
            <person name="Manning G."/>
            <person name="Martin F."/>
            <person name="Muraguchi H."/>
            <person name="Natvig D.O."/>
            <person name="Palmerini H."/>
            <person name="Ramesh M.A."/>
            <person name="Rehmeyer C.J."/>
            <person name="Roe B.A."/>
            <person name="Shenoy N."/>
            <person name="Stanke M."/>
            <person name="Ter-Hovhannisyan V."/>
            <person name="Tunlid A."/>
            <person name="Velagapudi R."/>
            <person name="Vision T.J."/>
            <person name="Zeng Q."/>
            <person name="Zolan M.E."/>
            <person name="Pukkila P.J."/>
        </authorList>
    </citation>
    <scope>NUCLEOTIDE SEQUENCE [LARGE SCALE GENOMIC DNA]</scope>
    <source>
        <strain evidence="3">Okayama-7 / 130 / ATCC MYA-4618 / FGSC 9003</strain>
    </source>
</reference>
<gene>
    <name evidence="2" type="ORF">CC1G_05629</name>
</gene>
<dbReference type="RefSeq" id="XP_001838148.2">
    <property type="nucleotide sequence ID" value="XM_001838096.2"/>
</dbReference>
<organism evidence="2 3">
    <name type="scientific">Coprinopsis cinerea (strain Okayama-7 / 130 / ATCC MYA-4618 / FGSC 9003)</name>
    <name type="common">Inky cap fungus</name>
    <name type="synonym">Hormographiella aspergillata</name>
    <dbReference type="NCBI Taxonomy" id="240176"/>
    <lineage>
        <taxon>Eukaryota</taxon>
        <taxon>Fungi</taxon>
        <taxon>Dikarya</taxon>
        <taxon>Basidiomycota</taxon>
        <taxon>Agaricomycotina</taxon>
        <taxon>Agaricomycetes</taxon>
        <taxon>Agaricomycetidae</taxon>
        <taxon>Agaricales</taxon>
        <taxon>Agaricineae</taxon>
        <taxon>Psathyrellaceae</taxon>
        <taxon>Coprinopsis</taxon>
    </lineage>
</organism>
<dbReference type="InParanoid" id="A8P1P8"/>
<protein>
    <submittedName>
        <fullName evidence="2">Uncharacterized protein</fullName>
    </submittedName>
</protein>
<feature type="transmembrane region" description="Helical" evidence="1">
    <location>
        <begin position="74"/>
        <end position="92"/>
    </location>
</feature>
<keyword evidence="1" id="KW-1133">Transmembrane helix</keyword>
<proteinExistence type="predicted"/>
<keyword evidence="1" id="KW-0472">Membrane</keyword>
<comment type="caution">
    <text evidence="2">The sequence shown here is derived from an EMBL/GenBank/DDBJ whole genome shotgun (WGS) entry which is preliminary data.</text>
</comment>
<dbReference type="Proteomes" id="UP000001861">
    <property type="component" value="Unassembled WGS sequence"/>
</dbReference>
<keyword evidence="3" id="KW-1185">Reference proteome</keyword>
<evidence type="ECO:0000313" key="3">
    <source>
        <dbReference type="Proteomes" id="UP000001861"/>
    </source>
</evidence>
<dbReference type="AlphaFoldDB" id="A8P1P8"/>
<name>A8P1P8_COPC7</name>